<dbReference type="EMBL" id="VSSQ01021844">
    <property type="protein sequence ID" value="MPM67708.1"/>
    <property type="molecule type" value="Genomic_DNA"/>
</dbReference>
<protein>
    <submittedName>
        <fullName evidence="1">Uncharacterized protein</fullName>
    </submittedName>
</protein>
<sequence length="150" mass="16019">MIDRNRDVGKRSGTGGNLPVLCNGELPFALVKAVCDGIVVLHVAKQLSARNDDLLRTAPLDITGRCGEFSQRIGEAGGEVGEAHHAVRVGSDFSRDCDAMCSACQLEGGTGQGRPVIRLRLIEREGAEVAFDLGACEVRGLHSSREFCRV</sequence>
<evidence type="ECO:0000313" key="1">
    <source>
        <dbReference type="EMBL" id="MPM67708.1"/>
    </source>
</evidence>
<proteinExistence type="predicted"/>
<name>A0A645BRJ0_9ZZZZ</name>
<dbReference type="AlphaFoldDB" id="A0A645BRJ0"/>
<gene>
    <name evidence="1" type="ORF">SDC9_114632</name>
</gene>
<accession>A0A645BRJ0</accession>
<organism evidence="1">
    <name type="scientific">bioreactor metagenome</name>
    <dbReference type="NCBI Taxonomy" id="1076179"/>
    <lineage>
        <taxon>unclassified sequences</taxon>
        <taxon>metagenomes</taxon>
        <taxon>ecological metagenomes</taxon>
    </lineage>
</organism>
<reference evidence="1" key="1">
    <citation type="submission" date="2019-08" db="EMBL/GenBank/DDBJ databases">
        <authorList>
            <person name="Kucharzyk K."/>
            <person name="Murdoch R.W."/>
            <person name="Higgins S."/>
            <person name="Loffler F."/>
        </authorList>
    </citation>
    <scope>NUCLEOTIDE SEQUENCE</scope>
</reference>
<comment type="caution">
    <text evidence="1">The sequence shown here is derived from an EMBL/GenBank/DDBJ whole genome shotgun (WGS) entry which is preliminary data.</text>
</comment>